<dbReference type="AlphaFoldDB" id="A0A1Z5KEJ1"/>
<dbReference type="Proteomes" id="UP000198406">
    <property type="component" value="Unassembled WGS sequence"/>
</dbReference>
<protein>
    <submittedName>
        <fullName evidence="1">Uncharacterized protein</fullName>
    </submittedName>
</protein>
<accession>A0A1Z5KEJ1</accession>
<evidence type="ECO:0000313" key="1">
    <source>
        <dbReference type="EMBL" id="GAX24647.1"/>
    </source>
</evidence>
<dbReference type="OrthoDB" id="46626at2759"/>
<comment type="caution">
    <text evidence="1">The sequence shown here is derived from an EMBL/GenBank/DDBJ whole genome shotgun (WGS) entry which is preliminary data.</text>
</comment>
<dbReference type="EMBL" id="BDSP01000212">
    <property type="protein sequence ID" value="GAX24647.1"/>
    <property type="molecule type" value="Genomic_DNA"/>
</dbReference>
<evidence type="ECO:0000313" key="2">
    <source>
        <dbReference type="Proteomes" id="UP000198406"/>
    </source>
</evidence>
<reference evidence="1 2" key="1">
    <citation type="journal article" date="2015" name="Plant Cell">
        <title>Oil accumulation by the oleaginous diatom Fistulifera solaris as revealed by the genome and transcriptome.</title>
        <authorList>
            <person name="Tanaka T."/>
            <person name="Maeda Y."/>
            <person name="Veluchamy A."/>
            <person name="Tanaka M."/>
            <person name="Abida H."/>
            <person name="Marechal E."/>
            <person name="Bowler C."/>
            <person name="Muto M."/>
            <person name="Sunaga Y."/>
            <person name="Tanaka M."/>
            <person name="Yoshino T."/>
            <person name="Taniguchi T."/>
            <person name="Fukuda Y."/>
            <person name="Nemoto M."/>
            <person name="Matsumoto M."/>
            <person name="Wong P.S."/>
            <person name="Aburatani S."/>
            <person name="Fujibuchi W."/>
        </authorList>
    </citation>
    <scope>NUCLEOTIDE SEQUENCE [LARGE SCALE GENOMIC DNA]</scope>
    <source>
        <strain evidence="1 2">JPCC DA0580</strain>
    </source>
</reference>
<organism evidence="1 2">
    <name type="scientific">Fistulifera solaris</name>
    <name type="common">Oleaginous diatom</name>
    <dbReference type="NCBI Taxonomy" id="1519565"/>
    <lineage>
        <taxon>Eukaryota</taxon>
        <taxon>Sar</taxon>
        <taxon>Stramenopiles</taxon>
        <taxon>Ochrophyta</taxon>
        <taxon>Bacillariophyta</taxon>
        <taxon>Bacillariophyceae</taxon>
        <taxon>Bacillariophycidae</taxon>
        <taxon>Naviculales</taxon>
        <taxon>Naviculaceae</taxon>
        <taxon>Fistulifera</taxon>
    </lineage>
</organism>
<sequence length="183" mass="20697">MSAFTTELTLPTEWDNSTNMITDEELSASSNEEASRVFEQWQSDDDEVHDLDIMQVDEQLGSNLLEDEIFHDPCVSPTGPLEEIVYMTIEDEDVDRFSLSLMSAVENDATSSLPFEERYKATLQKLAFSMKRSQESRKSLKVKTAKTEQYPRIKSVIGVVSSIEKSTEQLQLYLSNIQCAGGH</sequence>
<keyword evidence="2" id="KW-1185">Reference proteome</keyword>
<gene>
    <name evidence="1" type="ORF">FisN_21Lh249</name>
</gene>
<name>A0A1Z5KEJ1_FISSO</name>
<proteinExistence type="predicted"/>
<dbReference type="InParanoid" id="A0A1Z5KEJ1"/>